<evidence type="ECO:0000259" key="2">
    <source>
        <dbReference type="Pfam" id="PF01345"/>
    </source>
</evidence>
<protein>
    <submittedName>
        <fullName evidence="3">Putative repeat protein (TIGR01451 family)</fullName>
    </submittedName>
</protein>
<evidence type="ECO:0000313" key="3">
    <source>
        <dbReference type="EMBL" id="TQM91625.1"/>
    </source>
</evidence>
<name>A0A543K978_9RHOB</name>
<dbReference type="InterPro" id="IPR047589">
    <property type="entry name" value="DUF11_rpt"/>
</dbReference>
<comment type="caution">
    <text evidence="3">The sequence shown here is derived from an EMBL/GenBank/DDBJ whole genome shotgun (WGS) entry which is preliminary data.</text>
</comment>
<keyword evidence="1" id="KW-0732">Signal</keyword>
<dbReference type="RefSeq" id="WP_142079398.1">
    <property type="nucleotide sequence ID" value="NZ_VFPT01000001.1"/>
</dbReference>
<feature type="domain" description="DUF11" evidence="2">
    <location>
        <begin position="302"/>
        <end position="380"/>
    </location>
</feature>
<dbReference type="Pfam" id="PF01345">
    <property type="entry name" value="DUF11"/>
    <property type="match status" value="1"/>
</dbReference>
<dbReference type="InterPro" id="IPR001434">
    <property type="entry name" value="OmcB-like_DUF11"/>
</dbReference>
<gene>
    <name evidence="3" type="ORF">BD293_0200</name>
</gene>
<reference evidence="3 4" key="1">
    <citation type="submission" date="2019-06" db="EMBL/GenBank/DDBJ databases">
        <title>Genomic Encyclopedia of Archaeal and Bacterial Type Strains, Phase II (KMG-II): from individual species to whole genera.</title>
        <authorList>
            <person name="Goeker M."/>
        </authorList>
    </citation>
    <scope>NUCLEOTIDE SEQUENCE [LARGE SCALE GENOMIC DNA]</scope>
    <source>
        <strain evidence="3 4">DSM 18423</strain>
    </source>
</reference>
<keyword evidence="4" id="KW-1185">Reference proteome</keyword>
<feature type="signal peptide" evidence="1">
    <location>
        <begin position="1"/>
        <end position="25"/>
    </location>
</feature>
<dbReference type="AlphaFoldDB" id="A0A543K978"/>
<sequence length="381" mass="38961">MIPNPFKTLALSTALAVVFAGGAMAQVEPDPSEQTAPGVSVQNTIALSYDGADGVRIDLPEDDLPTATFTVARKIDLSVTAQASEGEITVAPGETSVNLDFVVRNLGNGTQGFNINVTNTGGQLPGSSDELGGTFEGLTYSASVTSDLGTYYVLVNGEIYDVSDGANAGDLDSGAEYTVRIVANIPSIATDGLADLFEVTAIALVAGSNTEVEEIRTNALDSETPNVVFADAATLWSFGSEPDDTGDAQTNGQDADRTNLRVTAPVITATKTAAVVDETLPGSTFNCGTGSGTATPATPVAAIPGACVEYAITVTNNSPSETAATNIVINDLIPENTSFAGVTPTDFEPVVYAVGTNTVTATLATLEHGTSASFTIRVTID</sequence>
<evidence type="ECO:0000313" key="4">
    <source>
        <dbReference type="Proteomes" id="UP000320582"/>
    </source>
</evidence>
<dbReference type="EMBL" id="VFPT01000001">
    <property type="protein sequence ID" value="TQM91625.1"/>
    <property type="molecule type" value="Genomic_DNA"/>
</dbReference>
<accession>A0A543K978</accession>
<dbReference type="NCBIfam" id="TIGR01451">
    <property type="entry name" value="B_ant_repeat"/>
    <property type="match status" value="1"/>
</dbReference>
<proteinExistence type="predicted"/>
<dbReference type="Proteomes" id="UP000320582">
    <property type="component" value="Unassembled WGS sequence"/>
</dbReference>
<feature type="chain" id="PRO_5022198220" evidence="1">
    <location>
        <begin position="26"/>
        <end position="381"/>
    </location>
</feature>
<evidence type="ECO:0000256" key="1">
    <source>
        <dbReference type="SAM" id="SignalP"/>
    </source>
</evidence>
<dbReference type="OrthoDB" id="7857480at2"/>
<organism evidence="3 4">
    <name type="scientific">Roseinatronobacter monicus</name>
    <dbReference type="NCBI Taxonomy" id="393481"/>
    <lineage>
        <taxon>Bacteria</taxon>
        <taxon>Pseudomonadati</taxon>
        <taxon>Pseudomonadota</taxon>
        <taxon>Alphaproteobacteria</taxon>
        <taxon>Rhodobacterales</taxon>
        <taxon>Paracoccaceae</taxon>
        <taxon>Roseinatronobacter</taxon>
    </lineage>
</organism>